<keyword evidence="4" id="KW-1185">Reference proteome</keyword>
<sequence length="410" mass="47328">MEELGFLNTDIPIDVLSRLPTKILLGLKCVSKGWNCLISDRSFIKVQLKKTEPVVGFFFQERFQWCNDDIKSYSYIPIGTEGTEVWHTIFDFLPEDVTVLASSNGLVCCRSCMPSPDPVIYVCNPSNKDWVSLKWDAHDKRNNLALAFDPFEDAIDISTNFKVDAHNKRISLALAFDPFQDPIDISTSFKVVRVRQMETDREDSYFSFEIYSSETGEWRKSKEICQYNRDLSKNNGIFIGGLLHWLTDGDQVLTFHVKNELSWLLSEPFPTTEFKSIPETCIGESEGRLHYVMISEDGLQVWVLEDYYESKWALKFSVTLEEMEEENPQLLYNICQRVGQRVAIDMTAWMDPLAFKDGLLFMRVSIKIYLYHIETRKMEELCTLSQLGTNSMFSPTVLPYTMSLVPLTRA</sequence>
<feature type="domain" description="F-box protein At3g26010-like beta-propeller" evidence="2">
    <location>
        <begin position="187"/>
        <end position="323"/>
    </location>
</feature>
<organism evidence="3 4">
    <name type="scientific">Liquidambar formosana</name>
    <name type="common">Formosan gum</name>
    <dbReference type="NCBI Taxonomy" id="63359"/>
    <lineage>
        <taxon>Eukaryota</taxon>
        <taxon>Viridiplantae</taxon>
        <taxon>Streptophyta</taxon>
        <taxon>Embryophyta</taxon>
        <taxon>Tracheophyta</taxon>
        <taxon>Spermatophyta</taxon>
        <taxon>Magnoliopsida</taxon>
        <taxon>eudicotyledons</taxon>
        <taxon>Gunneridae</taxon>
        <taxon>Pentapetalae</taxon>
        <taxon>Saxifragales</taxon>
        <taxon>Altingiaceae</taxon>
        <taxon>Liquidambar</taxon>
    </lineage>
</organism>
<dbReference type="InterPro" id="IPR036047">
    <property type="entry name" value="F-box-like_dom_sf"/>
</dbReference>
<evidence type="ECO:0000313" key="3">
    <source>
        <dbReference type="EMBL" id="KAK9266248.1"/>
    </source>
</evidence>
<dbReference type="InterPro" id="IPR001810">
    <property type="entry name" value="F-box_dom"/>
</dbReference>
<reference evidence="3 4" key="1">
    <citation type="journal article" date="2024" name="Plant J.">
        <title>Genome sequences and population genomics reveal climatic adaptation and genomic divergence between two closely related sweetgum species.</title>
        <authorList>
            <person name="Xu W.Q."/>
            <person name="Ren C.Q."/>
            <person name="Zhang X.Y."/>
            <person name="Comes H.P."/>
            <person name="Liu X.H."/>
            <person name="Li Y.G."/>
            <person name="Kettle C.J."/>
            <person name="Jalonen R."/>
            <person name="Gaisberger H."/>
            <person name="Ma Y.Z."/>
            <person name="Qiu Y.X."/>
        </authorList>
    </citation>
    <scope>NUCLEOTIDE SEQUENCE [LARGE SCALE GENOMIC DNA]</scope>
    <source>
        <strain evidence="3">Hangzhou</strain>
    </source>
</reference>
<dbReference type="InterPro" id="IPR056592">
    <property type="entry name" value="Beta-prop_At3g26010-like"/>
</dbReference>
<dbReference type="PANTHER" id="PTHR35546:SF21">
    <property type="entry name" value="F-BOX DOMAIN-CONTAINING PROTEIN"/>
    <property type="match status" value="1"/>
</dbReference>
<dbReference type="InterPro" id="IPR055290">
    <property type="entry name" value="At3g26010-like"/>
</dbReference>
<evidence type="ECO:0000259" key="1">
    <source>
        <dbReference type="Pfam" id="PF00646"/>
    </source>
</evidence>
<dbReference type="PANTHER" id="PTHR35546">
    <property type="entry name" value="F-BOX PROTEIN INTERACTION DOMAIN PROTEIN-RELATED"/>
    <property type="match status" value="1"/>
</dbReference>
<dbReference type="SUPFAM" id="SSF81383">
    <property type="entry name" value="F-box domain"/>
    <property type="match status" value="1"/>
</dbReference>
<dbReference type="AlphaFoldDB" id="A0AAP0R376"/>
<dbReference type="Pfam" id="PF00646">
    <property type="entry name" value="F-box"/>
    <property type="match status" value="1"/>
</dbReference>
<evidence type="ECO:0000259" key="2">
    <source>
        <dbReference type="Pfam" id="PF24750"/>
    </source>
</evidence>
<dbReference type="Proteomes" id="UP001415857">
    <property type="component" value="Unassembled WGS sequence"/>
</dbReference>
<protein>
    <recommendedName>
        <fullName evidence="5">F-box domain-containing protein</fullName>
    </recommendedName>
</protein>
<dbReference type="InterPro" id="IPR017451">
    <property type="entry name" value="F-box-assoc_interact_dom"/>
</dbReference>
<feature type="domain" description="F-box" evidence="1">
    <location>
        <begin position="14"/>
        <end position="43"/>
    </location>
</feature>
<comment type="caution">
    <text evidence="3">The sequence shown here is derived from an EMBL/GenBank/DDBJ whole genome shotgun (WGS) entry which is preliminary data.</text>
</comment>
<dbReference type="NCBIfam" id="TIGR01640">
    <property type="entry name" value="F_box_assoc_1"/>
    <property type="match status" value="1"/>
</dbReference>
<evidence type="ECO:0000313" key="4">
    <source>
        <dbReference type="Proteomes" id="UP001415857"/>
    </source>
</evidence>
<evidence type="ECO:0008006" key="5">
    <source>
        <dbReference type="Google" id="ProtNLM"/>
    </source>
</evidence>
<name>A0AAP0R376_LIQFO</name>
<proteinExistence type="predicted"/>
<dbReference type="EMBL" id="JBBPBK010000200">
    <property type="protein sequence ID" value="KAK9266248.1"/>
    <property type="molecule type" value="Genomic_DNA"/>
</dbReference>
<gene>
    <name evidence="3" type="ORF">L1049_000036</name>
</gene>
<accession>A0AAP0R376</accession>
<dbReference type="Pfam" id="PF24750">
    <property type="entry name" value="b-prop_At3g26010-like"/>
    <property type="match status" value="1"/>
</dbReference>